<dbReference type="SUPFAM" id="SSF46689">
    <property type="entry name" value="Homeodomain-like"/>
    <property type="match status" value="1"/>
</dbReference>
<dbReference type="EMBL" id="BAHC01000053">
    <property type="protein sequence ID" value="GAB89187.1"/>
    <property type="molecule type" value="Genomic_DNA"/>
</dbReference>
<feature type="domain" description="HTH araC/xylS-type" evidence="5">
    <location>
        <begin position="233"/>
        <end position="330"/>
    </location>
</feature>
<evidence type="ECO:0000259" key="5">
    <source>
        <dbReference type="PROSITE" id="PS01124"/>
    </source>
</evidence>
<feature type="region of interest" description="Disordered" evidence="4">
    <location>
        <begin position="330"/>
        <end position="352"/>
    </location>
</feature>
<organism evidence="6 7">
    <name type="scientific">Gordonia rhizosphera NBRC 16068</name>
    <dbReference type="NCBI Taxonomy" id="1108045"/>
    <lineage>
        <taxon>Bacteria</taxon>
        <taxon>Bacillati</taxon>
        <taxon>Actinomycetota</taxon>
        <taxon>Actinomycetes</taxon>
        <taxon>Mycobacteriales</taxon>
        <taxon>Gordoniaceae</taxon>
        <taxon>Gordonia</taxon>
    </lineage>
</organism>
<reference evidence="6 7" key="1">
    <citation type="submission" date="2012-08" db="EMBL/GenBank/DDBJ databases">
        <title>Whole genome shotgun sequence of Gordonia rhizosphera NBRC 16068.</title>
        <authorList>
            <person name="Takarada H."/>
            <person name="Isaki S."/>
            <person name="Hosoyama A."/>
            <person name="Tsuchikane K."/>
            <person name="Katsumata H."/>
            <person name="Baba S."/>
            <person name="Ohji S."/>
            <person name="Yamazaki S."/>
            <person name="Fujita N."/>
        </authorList>
    </citation>
    <scope>NUCLEOTIDE SEQUENCE [LARGE SCALE GENOMIC DNA]</scope>
    <source>
        <strain evidence="6 7">NBRC 16068</strain>
    </source>
</reference>
<name>K6WAF9_9ACTN</name>
<evidence type="ECO:0000256" key="2">
    <source>
        <dbReference type="ARBA" id="ARBA00023125"/>
    </source>
</evidence>
<evidence type="ECO:0000313" key="6">
    <source>
        <dbReference type="EMBL" id="GAB89187.1"/>
    </source>
</evidence>
<gene>
    <name evidence="6" type="ORF">GORHZ_053_00400</name>
</gene>
<keyword evidence="1" id="KW-0805">Transcription regulation</keyword>
<keyword evidence="7" id="KW-1185">Reference proteome</keyword>
<dbReference type="AlphaFoldDB" id="K6WAF9"/>
<dbReference type="SMART" id="SM00342">
    <property type="entry name" value="HTH_ARAC"/>
    <property type="match status" value="1"/>
</dbReference>
<dbReference type="STRING" id="1108045.GORHZ_053_00400"/>
<dbReference type="InterPro" id="IPR009057">
    <property type="entry name" value="Homeodomain-like_sf"/>
</dbReference>
<sequence>MSVIRGSVLTGYREQVAELGADPDVLLRAAGLRPEDAGNHDVFIPYLSHIKAVESAAEATGAIDFGRQLAARRQGVEILGPLGVALRTAPKVSDAFDIAVKYVSAYGPALAISLQPTGSGERVFYEIRPLLDRLPPHAQTQELALGMSLKVFRFLLGPEYSPLQVHHTHRALAPRKDYLAYYGGGPRFEQPRAGFTLRARDLERPLSRDRAANEVIRRYLDTVLPPSETGLTFRATELVSRLLPTGATLDMVAKQFAMHPRTFQRRLEAHGTTFADLVDDVRRDVAERYLRDTDLSFTYIARELGYSEQSTLTRACQRWFGTSPRNYRKRVTTETPSRVTSDVKNQSSRVKF</sequence>
<keyword evidence="2" id="KW-0238">DNA-binding</keyword>
<protein>
    <submittedName>
        <fullName evidence="6">Putative AraC family transcriptional regulator</fullName>
    </submittedName>
</protein>
<proteinExistence type="predicted"/>
<comment type="caution">
    <text evidence="6">The sequence shown here is derived from an EMBL/GenBank/DDBJ whole genome shotgun (WGS) entry which is preliminary data.</text>
</comment>
<accession>K6WAF9</accession>
<dbReference type="InterPro" id="IPR032687">
    <property type="entry name" value="AraC-type_N"/>
</dbReference>
<dbReference type="eggNOG" id="COG2207">
    <property type="taxonomic scope" value="Bacteria"/>
</dbReference>
<dbReference type="GO" id="GO:0003700">
    <property type="term" value="F:DNA-binding transcription factor activity"/>
    <property type="evidence" value="ECO:0007669"/>
    <property type="project" value="InterPro"/>
</dbReference>
<dbReference type="GO" id="GO:0000976">
    <property type="term" value="F:transcription cis-regulatory region binding"/>
    <property type="evidence" value="ECO:0007669"/>
    <property type="project" value="TreeGrafter"/>
</dbReference>
<dbReference type="Proteomes" id="UP000008363">
    <property type="component" value="Unassembled WGS sequence"/>
</dbReference>
<evidence type="ECO:0000313" key="7">
    <source>
        <dbReference type="Proteomes" id="UP000008363"/>
    </source>
</evidence>
<dbReference type="Pfam" id="PF12833">
    <property type="entry name" value="HTH_18"/>
    <property type="match status" value="1"/>
</dbReference>
<keyword evidence="3" id="KW-0804">Transcription</keyword>
<dbReference type="OrthoDB" id="5241536at2"/>
<dbReference type="PANTHER" id="PTHR47894">
    <property type="entry name" value="HTH-TYPE TRANSCRIPTIONAL REGULATOR GADX"/>
    <property type="match status" value="1"/>
</dbReference>
<dbReference type="Pfam" id="PF12625">
    <property type="entry name" value="Arabinose_bd"/>
    <property type="match status" value="1"/>
</dbReference>
<dbReference type="RefSeq" id="WP_006331131.1">
    <property type="nucleotide sequence ID" value="NZ_BAHC01000053.1"/>
</dbReference>
<dbReference type="GO" id="GO:0005829">
    <property type="term" value="C:cytosol"/>
    <property type="evidence" value="ECO:0007669"/>
    <property type="project" value="TreeGrafter"/>
</dbReference>
<evidence type="ECO:0000256" key="4">
    <source>
        <dbReference type="SAM" id="MobiDB-lite"/>
    </source>
</evidence>
<evidence type="ECO:0000256" key="3">
    <source>
        <dbReference type="ARBA" id="ARBA00023163"/>
    </source>
</evidence>
<dbReference type="Gene3D" id="1.10.10.60">
    <property type="entry name" value="Homeodomain-like"/>
    <property type="match status" value="1"/>
</dbReference>
<evidence type="ECO:0000256" key="1">
    <source>
        <dbReference type="ARBA" id="ARBA00023015"/>
    </source>
</evidence>
<dbReference type="PROSITE" id="PS01124">
    <property type="entry name" value="HTH_ARAC_FAMILY_2"/>
    <property type="match status" value="1"/>
</dbReference>
<dbReference type="InterPro" id="IPR018060">
    <property type="entry name" value="HTH_AraC"/>
</dbReference>
<dbReference type="PANTHER" id="PTHR47894:SF4">
    <property type="entry name" value="HTH-TYPE TRANSCRIPTIONAL REGULATOR GADX"/>
    <property type="match status" value="1"/>
</dbReference>
<feature type="compositionally biased region" description="Polar residues" evidence="4">
    <location>
        <begin position="333"/>
        <end position="352"/>
    </location>
</feature>